<comment type="caution">
    <text evidence="1">The sequence shown here is derived from an EMBL/GenBank/DDBJ whole genome shotgun (WGS) entry which is preliminary data.</text>
</comment>
<proteinExistence type="predicted"/>
<dbReference type="RefSeq" id="WP_254289857.1">
    <property type="nucleotide sequence ID" value="NZ_JAMLDY010000017.1"/>
</dbReference>
<name>A0A9X2HYN8_9SPHN</name>
<sequence>MSVAPTAALPASRRTMGHVALHYGQKEEASLAARLLTTTGYVETQSFPLPDGSSFYRFVVDRHHHARGDGIVFLSLLPPAQAAVVDAARAALGFGTADEHPSIAGLRAAIDADPEYTFHLGVLLDSLEELERVVEELQRLNRDDPEMKGRLKITMNRARRGEPAVDARLDASPVFGDVDRYCYGRAGVQAFIETDILVAGPLADSMVLELDYVFPGHDSHILSVVES</sequence>
<gene>
    <name evidence="1" type="ORF">M9979_13350</name>
</gene>
<protein>
    <submittedName>
        <fullName evidence="1">Uncharacterized protein</fullName>
    </submittedName>
</protein>
<dbReference type="EMBL" id="JAMLDY010000017">
    <property type="protein sequence ID" value="MCP3735859.1"/>
    <property type="molecule type" value="Genomic_DNA"/>
</dbReference>
<dbReference type="AlphaFoldDB" id="A0A9X2HYN8"/>
<organism evidence="1 2">
    <name type="scientific">Sphingomonas liriopis</name>
    <dbReference type="NCBI Taxonomy" id="2949094"/>
    <lineage>
        <taxon>Bacteria</taxon>
        <taxon>Pseudomonadati</taxon>
        <taxon>Pseudomonadota</taxon>
        <taxon>Alphaproteobacteria</taxon>
        <taxon>Sphingomonadales</taxon>
        <taxon>Sphingomonadaceae</taxon>
        <taxon>Sphingomonas</taxon>
    </lineage>
</organism>
<accession>A0A9X2HYN8</accession>
<evidence type="ECO:0000313" key="2">
    <source>
        <dbReference type="Proteomes" id="UP001139486"/>
    </source>
</evidence>
<reference evidence="1" key="1">
    <citation type="submission" date="2022-05" db="EMBL/GenBank/DDBJ databases">
        <title>Sphingomonas sp. strain RP10 Genome sequencing and assembly.</title>
        <authorList>
            <person name="Kim I."/>
        </authorList>
    </citation>
    <scope>NUCLEOTIDE SEQUENCE</scope>
    <source>
        <strain evidence="1">RP10</strain>
    </source>
</reference>
<evidence type="ECO:0000313" key="1">
    <source>
        <dbReference type="EMBL" id="MCP3735859.1"/>
    </source>
</evidence>
<dbReference type="Proteomes" id="UP001139486">
    <property type="component" value="Unassembled WGS sequence"/>
</dbReference>
<keyword evidence="2" id="KW-1185">Reference proteome</keyword>